<proteinExistence type="predicted"/>
<feature type="compositionally biased region" description="Low complexity" evidence="1">
    <location>
        <begin position="131"/>
        <end position="148"/>
    </location>
</feature>
<dbReference type="Proteomes" id="UP001180020">
    <property type="component" value="Unassembled WGS sequence"/>
</dbReference>
<evidence type="ECO:0000313" key="3">
    <source>
        <dbReference type="EMBL" id="KAK1316128.1"/>
    </source>
</evidence>
<organism evidence="3 4">
    <name type="scientific">Acorus calamus</name>
    <name type="common">Sweet flag</name>
    <dbReference type="NCBI Taxonomy" id="4465"/>
    <lineage>
        <taxon>Eukaryota</taxon>
        <taxon>Viridiplantae</taxon>
        <taxon>Streptophyta</taxon>
        <taxon>Embryophyta</taxon>
        <taxon>Tracheophyta</taxon>
        <taxon>Spermatophyta</taxon>
        <taxon>Magnoliopsida</taxon>
        <taxon>Liliopsida</taxon>
        <taxon>Acoraceae</taxon>
        <taxon>Acorus</taxon>
    </lineage>
</organism>
<dbReference type="Pfam" id="PF02854">
    <property type="entry name" value="MIF4G"/>
    <property type="match status" value="1"/>
</dbReference>
<sequence>MDSLDQRPKQMQRMVKLRPLKNICLFMGELYKVELLTLRLVSHLIKALLEPDVETCFLKENVEAVCQLFNCIDEKLDDSPLVRKHMDPYINHLSSLAVDPELGPQLRPMVRDVLCLRLKSRVPEHTEVVGSQYSPQSSPSARSSTSSGSSVPFSFTILSKAMQLCLNDEQRQNLVKEAIRVALNDSSPCMDELVELLEFLTAEKVLTATDITSGCLLYWSVFDEEPAEFGKLVGKLVSVRVIDMNAVEKVLEKVDNHQFHVAMVDAVVSIN</sequence>
<evidence type="ECO:0000313" key="4">
    <source>
        <dbReference type="Proteomes" id="UP001180020"/>
    </source>
</evidence>
<feature type="domain" description="MIF4G" evidence="2">
    <location>
        <begin position="20"/>
        <end position="117"/>
    </location>
</feature>
<accession>A0AAV9ETL8</accession>
<gene>
    <name evidence="3" type="ORF">QJS10_CPA05g02320</name>
</gene>
<dbReference type="InterPro" id="IPR016024">
    <property type="entry name" value="ARM-type_fold"/>
</dbReference>
<dbReference type="GO" id="GO:0003743">
    <property type="term" value="F:translation initiation factor activity"/>
    <property type="evidence" value="ECO:0007669"/>
    <property type="project" value="TreeGrafter"/>
</dbReference>
<dbReference type="AlphaFoldDB" id="A0AAV9ETL8"/>
<evidence type="ECO:0000256" key="1">
    <source>
        <dbReference type="SAM" id="MobiDB-lite"/>
    </source>
</evidence>
<dbReference type="PANTHER" id="PTHR23253:SF53">
    <property type="entry name" value="EUKARYOTIC TRANSLATION INITIATION FACTOR ISOFORM 4G-1"/>
    <property type="match status" value="1"/>
</dbReference>
<keyword evidence="4" id="KW-1185">Reference proteome</keyword>
<comment type="caution">
    <text evidence="3">The sequence shown here is derived from an EMBL/GenBank/DDBJ whole genome shotgun (WGS) entry which is preliminary data.</text>
</comment>
<dbReference type="PANTHER" id="PTHR23253">
    <property type="entry name" value="EUKARYOTIC TRANSLATION INITIATION FACTOR 4 GAMMA"/>
    <property type="match status" value="1"/>
</dbReference>
<feature type="region of interest" description="Disordered" evidence="1">
    <location>
        <begin position="127"/>
        <end position="148"/>
    </location>
</feature>
<dbReference type="GO" id="GO:0016281">
    <property type="term" value="C:eukaryotic translation initiation factor 4F complex"/>
    <property type="evidence" value="ECO:0007669"/>
    <property type="project" value="TreeGrafter"/>
</dbReference>
<name>A0AAV9ETL8_ACOCL</name>
<dbReference type="InterPro" id="IPR003890">
    <property type="entry name" value="MIF4G-like_typ-3"/>
</dbReference>
<dbReference type="Gene3D" id="1.25.40.180">
    <property type="match status" value="2"/>
</dbReference>
<dbReference type="EMBL" id="JAUJYO010000005">
    <property type="protein sequence ID" value="KAK1316128.1"/>
    <property type="molecule type" value="Genomic_DNA"/>
</dbReference>
<evidence type="ECO:0000259" key="2">
    <source>
        <dbReference type="Pfam" id="PF02854"/>
    </source>
</evidence>
<reference evidence="3" key="2">
    <citation type="submission" date="2023-06" db="EMBL/GenBank/DDBJ databases">
        <authorList>
            <person name="Ma L."/>
            <person name="Liu K.-W."/>
            <person name="Li Z."/>
            <person name="Hsiao Y.-Y."/>
            <person name="Qi Y."/>
            <person name="Fu T."/>
            <person name="Tang G."/>
            <person name="Zhang D."/>
            <person name="Sun W.-H."/>
            <person name="Liu D.-K."/>
            <person name="Li Y."/>
            <person name="Chen G.-Z."/>
            <person name="Liu X.-D."/>
            <person name="Liao X.-Y."/>
            <person name="Jiang Y.-T."/>
            <person name="Yu X."/>
            <person name="Hao Y."/>
            <person name="Huang J."/>
            <person name="Zhao X.-W."/>
            <person name="Ke S."/>
            <person name="Chen Y.-Y."/>
            <person name="Wu W.-L."/>
            <person name="Hsu J.-L."/>
            <person name="Lin Y.-F."/>
            <person name="Huang M.-D."/>
            <person name="Li C.-Y."/>
            <person name="Huang L."/>
            <person name="Wang Z.-W."/>
            <person name="Zhao X."/>
            <person name="Zhong W.-Y."/>
            <person name="Peng D.-H."/>
            <person name="Ahmad S."/>
            <person name="Lan S."/>
            <person name="Zhang J.-S."/>
            <person name="Tsai W.-C."/>
            <person name="Van De Peer Y."/>
            <person name="Liu Z.-J."/>
        </authorList>
    </citation>
    <scope>NUCLEOTIDE SEQUENCE</scope>
    <source>
        <strain evidence="3">CP</strain>
        <tissue evidence="3">Leaves</tissue>
    </source>
</reference>
<reference evidence="3" key="1">
    <citation type="journal article" date="2023" name="Nat. Commun.">
        <title>Diploid and tetraploid genomes of Acorus and the evolution of monocots.</title>
        <authorList>
            <person name="Ma L."/>
            <person name="Liu K.W."/>
            <person name="Li Z."/>
            <person name="Hsiao Y.Y."/>
            <person name="Qi Y."/>
            <person name="Fu T."/>
            <person name="Tang G.D."/>
            <person name="Zhang D."/>
            <person name="Sun W.H."/>
            <person name="Liu D.K."/>
            <person name="Li Y."/>
            <person name="Chen G.Z."/>
            <person name="Liu X.D."/>
            <person name="Liao X.Y."/>
            <person name="Jiang Y.T."/>
            <person name="Yu X."/>
            <person name="Hao Y."/>
            <person name="Huang J."/>
            <person name="Zhao X.W."/>
            <person name="Ke S."/>
            <person name="Chen Y.Y."/>
            <person name="Wu W.L."/>
            <person name="Hsu J.L."/>
            <person name="Lin Y.F."/>
            <person name="Huang M.D."/>
            <person name="Li C.Y."/>
            <person name="Huang L."/>
            <person name="Wang Z.W."/>
            <person name="Zhao X."/>
            <person name="Zhong W.Y."/>
            <person name="Peng D.H."/>
            <person name="Ahmad S."/>
            <person name="Lan S."/>
            <person name="Zhang J.S."/>
            <person name="Tsai W.C."/>
            <person name="Van de Peer Y."/>
            <person name="Liu Z.J."/>
        </authorList>
    </citation>
    <scope>NUCLEOTIDE SEQUENCE</scope>
    <source>
        <strain evidence="3">CP</strain>
    </source>
</reference>
<dbReference type="SUPFAM" id="SSF48371">
    <property type="entry name" value="ARM repeat"/>
    <property type="match status" value="2"/>
</dbReference>
<protein>
    <recommendedName>
        <fullName evidence="2">MIF4G domain-containing protein</fullName>
    </recommendedName>
</protein>
<dbReference type="GO" id="GO:0003729">
    <property type="term" value="F:mRNA binding"/>
    <property type="evidence" value="ECO:0007669"/>
    <property type="project" value="TreeGrafter"/>
</dbReference>